<accession>A0A061RTF3</accession>
<reference evidence="1" key="1">
    <citation type="submission" date="2014-05" db="EMBL/GenBank/DDBJ databases">
        <title>The transcriptome of the halophilic microalga Tetraselmis sp. GSL018 isolated from the Great Salt Lake, Utah.</title>
        <authorList>
            <person name="Jinkerson R.E."/>
            <person name="D'Adamo S."/>
            <person name="Posewitz M.C."/>
        </authorList>
    </citation>
    <scope>NUCLEOTIDE SEQUENCE</scope>
    <source>
        <strain evidence="1">GSL018</strain>
    </source>
</reference>
<name>A0A061RTF3_9CHLO</name>
<sequence>MSLQLNALEPSASSRVRKAQTIEWQTVEQDASDARKASA</sequence>
<gene>
    <name evidence="1" type="ORF">TSPGSL018_27180</name>
</gene>
<organism evidence="1">
    <name type="scientific">Tetraselmis sp. GSL018</name>
    <dbReference type="NCBI Taxonomy" id="582737"/>
    <lineage>
        <taxon>Eukaryota</taxon>
        <taxon>Viridiplantae</taxon>
        <taxon>Chlorophyta</taxon>
        <taxon>core chlorophytes</taxon>
        <taxon>Chlorodendrophyceae</taxon>
        <taxon>Chlorodendrales</taxon>
        <taxon>Chlorodendraceae</taxon>
        <taxon>Tetraselmis</taxon>
    </lineage>
</organism>
<dbReference type="EMBL" id="GBEZ01011823">
    <property type="protein sequence ID" value="JAC73995.1"/>
    <property type="molecule type" value="Transcribed_RNA"/>
</dbReference>
<dbReference type="AlphaFoldDB" id="A0A061RTF3"/>
<proteinExistence type="predicted"/>
<feature type="non-terminal residue" evidence="1">
    <location>
        <position position="39"/>
    </location>
</feature>
<protein>
    <submittedName>
        <fullName evidence="1">Uncharacterized protein</fullName>
    </submittedName>
</protein>
<evidence type="ECO:0000313" key="1">
    <source>
        <dbReference type="EMBL" id="JAC73995.1"/>
    </source>
</evidence>